<dbReference type="SMART" id="SM00347">
    <property type="entry name" value="HTH_MARR"/>
    <property type="match status" value="1"/>
</dbReference>
<evidence type="ECO:0000256" key="1">
    <source>
        <dbReference type="SAM" id="MobiDB-lite"/>
    </source>
</evidence>
<dbReference type="InterPro" id="IPR039422">
    <property type="entry name" value="MarR/SlyA-like"/>
</dbReference>
<dbReference type="InterPro" id="IPR036388">
    <property type="entry name" value="WH-like_DNA-bd_sf"/>
</dbReference>
<dbReference type="AlphaFoldDB" id="A0A6G4V6E8"/>
<dbReference type="PANTHER" id="PTHR33164:SF57">
    <property type="entry name" value="MARR-FAMILY TRANSCRIPTIONAL REGULATOR"/>
    <property type="match status" value="1"/>
</dbReference>
<evidence type="ECO:0000313" key="4">
    <source>
        <dbReference type="Proteomes" id="UP000472335"/>
    </source>
</evidence>
<comment type="caution">
    <text evidence="3">The sequence shown here is derived from an EMBL/GenBank/DDBJ whole genome shotgun (WGS) entry which is preliminary data.</text>
</comment>
<dbReference type="Gene3D" id="1.10.10.10">
    <property type="entry name" value="Winged helix-like DNA-binding domain superfamily/Winged helix DNA-binding domain"/>
    <property type="match status" value="1"/>
</dbReference>
<feature type="region of interest" description="Disordered" evidence="1">
    <location>
        <begin position="144"/>
        <end position="170"/>
    </location>
</feature>
<feature type="compositionally biased region" description="Low complexity" evidence="1">
    <location>
        <begin position="145"/>
        <end position="162"/>
    </location>
</feature>
<protein>
    <submittedName>
        <fullName evidence="3">Winged helix-turn-helix transcriptional regulator</fullName>
    </submittedName>
</protein>
<dbReference type="Proteomes" id="UP000472335">
    <property type="component" value="Unassembled WGS sequence"/>
</dbReference>
<dbReference type="PROSITE" id="PS50995">
    <property type="entry name" value="HTH_MARR_2"/>
    <property type="match status" value="1"/>
</dbReference>
<dbReference type="SUPFAM" id="SSF46785">
    <property type="entry name" value="Winged helix' DNA-binding domain"/>
    <property type="match status" value="1"/>
</dbReference>
<dbReference type="RefSeq" id="WP_165260528.1">
    <property type="nucleotide sequence ID" value="NZ_JAAKZY010000052.1"/>
</dbReference>
<dbReference type="GO" id="GO:0006950">
    <property type="term" value="P:response to stress"/>
    <property type="evidence" value="ECO:0007669"/>
    <property type="project" value="TreeGrafter"/>
</dbReference>
<accession>A0A6G4V6E8</accession>
<organism evidence="3 4">
    <name type="scientific">Streptomyces scabichelini</name>
    <dbReference type="NCBI Taxonomy" id="2711217"/>
    <lineage>
        <taxon>Bacteria</taxon>
        <taxon>Bacillati</taxon>
        <taxon>Actinomycetota</taxon>
        <taxon>Actinomycetes</taxon>
        <taxon>Kitasatosporales</taxon>
        <taxon>Streptomycetaceae</taxon>
        <taxon>Streptomyces</taxon>
    </lineage>
</organism>
<dbReference type="InterPro" id="IPR000835">
    <property type="entry name" value="HTH_MarR-typ"/>
</dbReference>
<dbReference type="PANTHER" id="PTHR33164">
    <property type="entry name" value="TRANSCRIPTIONAL REGULATOR, MARR FAMILY"/>
    <property type="match status" value="1"/>
</dbReference>
<dbReference type="InterPro" id="IPR036390">
    <property type="entry name" value="WH_DNA-bd_sf"/>
</dbReference>
<sequence length="170" mass="18199">MAAQGQYEELARQLSGIGAVKRGLGRVLPQECPAGSAAVLTLVERHGEMRMSRLAELLAIDMSVTSRHVAHVAERGWIDRSPDPADKRSRILRLTPAGRDMLSELSERYTSTLAHYLGDWSDDEVDQLNSLLGRLRASFDDCRPAASSATGVAGAAGAAGATEQTTRTPA</sequence>
<evidence type="ECO:0000259" key="2">
    <source>
        <dbReference type="PROSITE" id="PS50995"/>
    </source>
</evidence>
<proteinExistence type="predicted"/>
<dbReference type="PRINTS" id="PR00598">
    <property type="entry name" value="HTHMARR"/>
</dbReference>
<name>A0A6G4V6E8_9ACTN</name>
<gene>
    <name evidence="3" type="ORF">G5C60_18285</name>
</gene>
<dbReference type="GO" id="GO:0003700">
    <property type="term" value="F:DNA-binding transcription factor activity"/>
    <property type="evidence" value="ECO:0007669"/>
    <property type="project" value="InterPro"/>
</dbReference>
<feature type="domain" description="HTH marR-type" evidence="2">
    <location>
        <begin position="7"/>
        <end position="137"/>
    </location>
</feature>
<reference evidence="3 4" key="1">
    <citation type="submission" date="2020-02" db="EMBL/GenBank/DDBJ databases">
        <title>Whole-genome analyses of novel actinobacteria.</title>
        <authorList>
            <person name="Sahin N."/>
            <person name="Gencbay T."/>
        </authorList>
    </citation>
    <scope>NUCLEOTIDE SEQUENCE [LARGE SCALE GENOMIC DNA]</scope>
    <source>
        <strain evidence="3 4">HC44</strain>
    </source>
</reference>
<evidence type="ECO:0000313" key="3">
    <source>
        <dbReference type="EMBL" id="NGO09495.1"/>
    </source>
</evidence>
<dbReference type="Pfam" id="PF01047">
    <property type="entry name" value="MarR"/>
    <property type="match status" value="1"/>
</dbReference>
<dbReference type="EMBL" id="JAAKZY010000052">
    <property type="protein sequence ID" value="NGO09495.1"/>
    <property type="molecule type" value="Genomic_DNA"/>
</dbReference>
<keyword evidence="4" id="KW-1185">Reference proteome</keyword>